<protein>
    <recommendedName>
        <fullName evidence="4">Polysaccharide deacetylase</fullName>
    </recommendedName>
</protein>
<gene>
    <name evidence="2" type="ORF">B2G88_03850</name>
</gene>
<name>A0A202EDW8_9EURY</name>
<comment type="caution">
    <text evidence="2">The sequence shown here is derived from an EMBL/GenBank/DDBJ whole genome shotgun (WGS) entry which is preliminary data.</text>
</comment>
<feature type="compositionally biased region" description="Basic and acidic residues" evidence="1">
    <location>
        <begin position="331"/>
        <end position="344"/>
    </location>
</feature>
<organism evidence="2 3">
    <name type="scientific">Natronolimnobius baerhuensis</name>
    <dbReference type="NCBI Taxonomy" id="253108"/>
    <lineage>
        <taxon>Archaea</taxon>
        <taxon>Methanobacteriati</taxon>
        <taxon>Methanobacteriota</taxon>
        <taxon>Stenosarchaea group</taxon>
        <taxon>Halobacteria</taxon>
        <taxon>Halobacteriales</taxon>
        <taxon>Natrialbaceae</taxon>
        <taxon>Natronolimnobius</taxon>
    </lineage>
</organism>
<reference evidence="2 3" key="1">
    <citation type="submission" date="2017-02" db="EMBL/GenBank/DDBJ databases">
        <title>Natronthermophilus aegyptiacus gen. nov.,sp. nov., an aerobic, extremely halophilic alkalithermophilic archaeon isolated from the athalassohaline Wadi An Natrun, Egypt.</title>
        <authorList>
            <person name="Zhao B."/>
        </authorList>
    </citation>
    <scope>NUCLEOTIDE SEQUENCE [LARGE SCALE GENOMIC DNA]</scope>
    <source>
        <strain evidence="2 3">CGMCC 1.3597</strain>
    </source>
</reference>
<sequence>MPESTDSSARPTDSSVPVTATAEPTETEQASRVTTLPGDAEFALCLTHDVDRPYKGIRSLYYATQERPGYHLRSALDDTNPYWQFEEIMELEADLGVRSAFYFLNEQHLLADRPPREWLSPSNWVQHLGRYDVTAPEIVDVIQALDDGGWEVGLHGSYHTATDRERLHEEKTTLESVLDGPVRGGRQHHLRLETPETWGHHRAIGLEYDASLGSSTECGFHEGYHPVRPFGDEFVVFPLTVMDQALPDPGKTFEAAQRTCERLLLEAMNHGGVMTVLWHPRFFNEQEYPGHRELYRWVVERALELGAWVGSPGEFRTALALECEREHAKDHELQQRRALEHTASERTQPPQYAEANRVLEETPPTGPSAARGEP</sequence>
<dbReference type="InterPro" id="IPR011330">
    <property type="entry name" value="Glyco_hydro/deAcase_b/a-brl"/>
</dbReference>
<feature type="region of interest" description="Disordered" evidence="1">
    <location>
        <begin position="331"/>
        <end position="374"/>
    </location>
</feature>
<dbReference type="Proteomes" id="UP000196084">
    <property type="component" value="Unassembled WGS sequence"/>
</dbReference>
<dbReference type="SUPFAM" id="SSF88713">
    <property type="entry name" value="Glycoside hydrolase/deacetylase"/>
    <property type="match status" value="1"/>
</dbReference>
<dbReference type="EMBL" id="MWPH01000001">
    <property type="protein sequence ID" value="OVE86429.1"/>
    <property type="molecule type" value="Genomic_DNA"/>
</dbReference>
<evidence type="ECO:0000313" key="2">
    <source>
        <dbReference type="EMBL" id="OVE86429.1"/>
    </source>
</evidence>
<dbReference type="AlphaFoldDB" id="A0A202EDW8"/>
<dbReference type="Gene3D" id="3.20.20.370">
    <property type="entry name" value="Glycoside hydrolase/deacetylase"/>
    <property type="match status" value="1"/>
</dbReference>
<evidence type="ECO:0000313" key="3">
    <source>
        <dbReference type="Proteomes" id="UP000196084"/>
    </source>
</evidence>
<feature type="region of interest" description="Disordered" evidence="1">
    <location>
        <begin position="1"/>
        <end position="33"/>
    </location>
</feature>
<feature type="compositionally biased region" description="Polar residues" evidence="1">
    <location>
        <begin position="1"/>
        <end position="15"/>
    </location>
</feature>
<evidence type="ECO:0008006" key="4">
    <source>
        <dbReference type="Google" id="ProtNLM"/>
    </source>
</evidence>
<accession>A0A202EDW8</accession>
<evidence type="ECO:0000256" key="1">
    <source>
        <dbReference type="SAM" id="MobiDB-lite"/>
    </source>
</evidence>
<feature type="compositionally biased region" description="Low complexity" evidence="1">
    <location>
        <begin position="16"/>
        <end position="28"/>
    </location>
</feature>
<proteinExistence type="predicted"/>
<dbReference type="RefSeq" id="WP_245835307.1">
    <property type="nucleotide sequence ID" value="NZ_MWPH01000001.1"/>
</dbReference>
<dbReference type="CDD" id="cd10931">
    <property type="entry name" value="CE4_u7"/>
    <property type="match status" value="1"/>
</dbReference>
<keyword evidence="3" id="KW-1185">Reference proteome</keyword>
<dbReference type="GO" id="GO:0005975">
    <property type="term" value="P:carbohydrate metabolic process"/>
    <property type="evidence" value="ECO:0007669"/>
    <property type="project" value="InterPro"/>
</dbReference>